<keyword evidence="3" id="KW-1185">Reference proteome</keyword>
<evidence type="ECO:0000256" key="1">
    <source>
        <dbReference type="SAM" id="SignalP"/>
    </source>
</evidence>
<keyword evidence="1" id="KW-0732">Signal</keyword>
<comment type="caution">
    <text evidence="2">The sequence shown here is derived from an EMBL/GenBank/DDBJ whole genome shotgun (WGS) entry which is preliminary data.</text>
</comment>
<dbReference type="RefSeq" id="WP_345360028.1">
    <property type="nucleotide sequence ID" value="NZ_BAABHJ010000020.1"/>
</dbReference>
<evidence type="ECO:0000313" key="2">
    <source>
        <dbReference type="EMBL" id="GAA4612443.1"/>
    </source>
</evidence>
<reference evidence="3" key="1">
    <citation type="journal article" date="2019" name="Int. J. Syst. Evol. Microbiol.">
        <title>The Global Catalogue of Microorganisms (GCM) 10K type strain sequencing project: providing services to taxonomists for standard genome sequencing and annotation.</title>
        <authorList>
            <consortium name="The Broad Institute Genomics Platform"/>
            <consortium name="The Broad Institute Genome Sequencing Center for Infectious Disease"/>
            <person name="Wu L."/>
            <person name="Ma J."/>
        </authorList>
    </citation>
    <scope>NUCLEOTIDE SEQUENCE [LARGE SCALE GENOMIC DNA]</scope>
    <source>
        <strain evidence="3">JCM 17938</strain>
    </source>
</reference>
<accession>A0ABP8TTG2</accession>
<name>A0ABP8TTG2_9ACTN</name>
<protein>
    <submittedName>
        <fullName evidence="2">Uncharacterized protein</fullName>
    </submittedName>
</protein>
<organism evidence="2 3">
    <name type="scientific">Actinoallomurus liliacearum</name>
    <dbReference type="NCBI Taxonomy" id="1080073"/>
    <lineage>
        <taxon>Bacteria</taxon>
        <taxon>Bacillati</taxon>
        <taxon>Actinomycetota</taxon>
        <taxon>Actinomycetes</taxon>
        <taxon>Streptosporangiales</taxon>
        <taxon>Thermomonosporaceae</taxon>
        <taxon>Actinoallomurus</taxon>
    </lineage>
</organism>
<dbReference type="Proteomes" id="UP001500212">
    <property type="component" value="Unassembled WGS sequence"/>
</dbReference>
<sequence>MRRIATLVATGAVAAAAAIALAAGPASADTKSMETVPLGSLQSAPAGGVHATATYHYWQIGGTKRSGYTRWSAPYDIAGVYTYGKYWNYKSKLALSVYGKDTKADGLAAGFEIKIPGEKYPLVITPKTGKKTFSDSGYVNAKYAYIREVLGHRNTKTKTFTVTKAGKYKKISI</sequence>
<evidence type="ECO:0000313" key="3">
    <source>
        <dbReference type="Proteomes" id="UP001500212"/>
    </source>
</evidence>
<gene>
    <name evidence="2" type="ORF">GCM10023195_53350</name>
</gene>
<feature type="chain" id="PRO_5047007622" evidence="1">
    <location>
        <begin position="29"/>
        <end position="173"/>
    </location>
</feature>
<feature type="signal peptide" evidence="1">
    <location>
        <begin position="1"/>
        <end position="28"/>
    </location>
</feature>
<dbReference type="EMBL" id="BAABHJ010000020">
    <property type="protein sequence ID" value="GAA4612443.1"/>
    <property type="molecule type" value="Genomic_DNA"/>
</dbReference>
<proteinExistence type="predicted"/>